<dbReference type="RefSeq" id="XP_033592336.1">
    <property type="nucleotide sequence ID" value="XM_033733107.1"/>
</dbReference>
<evidence type="ECO:0000256" key="1">
    <source>
        <dbReference type="SAM" id="Phobius"/>
    </source>
</evidence>
<feature type="transmembrane region" description="Helical" evidence="1">
    <location>
        <begin position="102"/>
        <end position="127"/>
    </location>
</feature>
<gene>
    <name evidence="2" type="ORF">BDY17DRAFT_294215</name>
</gene>
<feature type="transmembrane region" description="Helical" evidence="1">
    <location>
        <begin position="139"/>
        <end position="162"/>
    </location>
</feature>
<dbReference type="GeneID" id="54474109"/>
<proteinExistence type="predicted"/>
<sequence length="177" mass="18998">MPFPASFIHRSFHHHFTPCHAHLRAAQAMFSRSVHFVRFISPAMLLLGNFLVLSHGLWSHSCRVHSCLIHSSFTPSSLHFFPPIIALALCASVSSSENSSNIGFFLIPVWFKILVMLSTLASFFFVIGTSTTNTPGTPLLGLAACIAASLAFESARAALAAVDWAIAAESSLSASGP</sequence>
<protein>
    <submittedName>
        <fullName evidence="2">Uncharacterized protein</fullName>
    </submittedName>
</protein>
<organism evidence="2 3">
    <name type="scientific">Neohortaea acidophila</name>
    <dbReference type="NCBI Taxonomy" id="245834"/>
    <lineage>
        <taxon>Eukaryota</taxon>
        <taxon>Fungi</taxon>
        <taxon>Dikarya</taxon>
        <taxon>Ascomycota</taxon>
        <taxon>Pezizomycotina</taxon>
        <taxon>Dothideomycetes</taxon>
        <taxon>Dothideomycetidae</taxon>
        <taxon>Mycosphaerellales</taxon>
        <taxon>Teratosphaeriaceae</taxon>
        <taxon>Neohortaea</taxon>
    </lineage>
</organism>
<reference evidence="2" key="1">
    <citation type="journal article" date="2020" name="Stud. Mycol.">
        <title>101 Dothideomycetes genomes: a test case for predicting lifestyles and emergence of pathogens.</title>
        <authorList>
            <person name="Haridas S."/>
            <person name="Albert R."/>
            <person name="Binder M."/>
            <person name="Bloem J."/>
            <person name="Labutti K."/>
            <person name="Salamov A."/>
            <person name="Andreopoulos B."/>
            <person name="Baker S."/>
            <person name="Barry K."/>
            <person name="Bills G."/>
            <person name="Bluhm B."/>
            <person name="Cannon C."/>
            <person name="Castanera R."/>
            <person name="Culley D."/>
            <person name="Daum C."/>
            <person name="Ezra D."/>
            <person name="Gonzalez J."/>
            <person name="Henrissat B."/>
            <person name="Kuo A."/>
            <person name="Liang C."/>
            <person name="Lipzen A."/>
            <person name="Lutzoni F."/>
            <person name="Magnuson J."/>
            <person name="Mondo S."/>
            <person name="Nolan M."/>
            <person name="Ohm R."/>
            <person name="Pangilinan J."/>
            <person name="Park H.-J."/>
            <person name="Ramirez L."/>
            <person name="Alfaro M."/>
            <person name="Sun H."/>
            <person name="Tritt A."/>
            <person name="Yoshinaga Y."/>
            <person name="Zwiers L.-H."/>
            <person name="Turgeon B."/>
            <person name="Goodwin S."/>
            <person name="Spatafora J."/>
            <person name="Crous P."/>
            <person name="Grigoriev I."/>
        </authorList>
    </citation>
    <scope>NUCLEOTIDE SEQUENCE</scope>
    <source>
        <strain evidence="2">CBS 113389</strain>
    </source>
</reference>
<feature type="transmembrane region" description="Helical" evidence="1">
    <location>
        <begin position="78"/>
        <end position="95"/>
    </location>
</feature>
<dbReference type="EMBL" id="MU001633">
    <property type="protein sequence ID" value="KAF2485767.1"/>
    <property type="molecule type" value="Genomic_DNA"/>
</dbReference>
<keyword evidence="1" id="KW-0812">Transmembrane</keyword>
<evidence type="ECO:0000313" key="2">
    <source>
        <dbReference type="EMBL" id="KAF2485767.1"/>
    </source>
</evidence>
<keyword evidence="1" id="KW-0472">Membrane</keyword>
<dbReference type="AlphaFoldDB" id="A0A6A6Q2V9"/>
<accession>A0A6A6Q2V9</accession>
<evidence type="ECO:0000313" key="3">
    <source>
        <dbReference type="Proteomes" id="UP000799767"/>
    </source>
</evidence>
<dbReference type="Proteomes" id="UP000799767">
    <property type="component" value="Unassembled WGS sequence"/>
</dbReference>
<keyword evidence="1" id="KW-1133">Transmembrane helix</keyword>
<keyword evidence="3" id="KW-1185">Reference proteome</keyword>
<name>A0A6A6Q2V9_9PEZI</name>
<feature type="transmembrane region" description="Helical" evidence="1">
    <location>
        <begin position="39"/>
        <end position="58"/>
    </location>
</feature>